<comment type="similarity">
    <text evidence="3 13 16">Belongs to the phosphoglycerate kinase family.</text>
</comment>
<feature type="binding site" evidence="13 14">
    <location>
        <begin position="61"/>
        <end position="64"/>
    </location>
    <ligand>
        <name>substrate</name>
    </ligand>
</feature>
<feature type="binding site" evidence="14">
    <location>
        <position position="38"/>
    </location>
    <ligand>
        <name>(2R)-3-phosphoglycerate</name>
        <dbReference type="ChEBI" id="CHEBI:58272"/>
    </ligand>
</feature>
<evidence type="ECO:0000256" key="3">
    <source>
        <dbReference type="ARBA" id="ARBA00008982"/>
    </source>
</evidence>
<comment type="pathway">
    <text evidence="2 13">Carbohydrate degradation; glycolysis; pyruvate from D-glyceraldehyde 3-phosphate: step 2/5.</text>
</comment>
<keyword evidence="10 13" id="KW-0418">Kinase</keyword>
<evidence type="ECO:0000313" key="17">
    <source>
        <dbReference type="EMBL" id="QIX23751.1"/>
    </source>
</evidence>
<feature type="binding site" evidence="13 14">
    <location>
        <begin position="23"/>
        <end position="25"/>
    </location>
    <ligand>
        <name>substrate</name>
    </ligand>
</feature>
<evidence type="ECO:0000256" key="10">
    <source>
        <dbReference type="ARBA" id="ARBA00022777"/>
    </source>
</evidence>
<dbReference type="EC" id="2.7.2.3" evidence="5 13"/>
<comment type="catalytic activity">
    <reaction evidence="1 13 16">
        <text>(2R)-3-phosphoglycerate + ATP = (2R)-3-phospho-glyceroyl phosphate + ADP</text>
        <dbReference type="Rhea" id="RHEA:14801"/>
        <dbReference type="ChEBI" id="CHEBI:30616"/>
        <dbReference type="ChEBI" id="CHEBI:57604"/>
        <dbReference type="ChEBI" id="CHEBI:58272"/>
        <dbReference type="ChEBI" id="CHEBI:456216"/>
        <dbReference type="EC" id="2.7.2.3"/>
    </reaction>
</comment>
<dbReference type="GO" id="GO:0043531">
    <property type="term" value="F:ADP binding"/>
    <property type="evidence" value="ECO:0007669"/>
    <property type="project" value="TreeGrafter"/>
</dbReference>
<evidence type="ECO:0000256" key="12">
    <source>
        <dbReference type="ARBA" id="ARBA00023152"/>
    </source>
</evidence>
<dbReference type="SUPFAM" id="SSF53748">
    <property type="entry name" value="Phosphoglycerate kinase"/>
    <property type="match status" value="1"/>
</dbReference>
<dbReference type="HAMAP" id="MF_00145">
    <property type="entry name" value="Phosphoglyc_kinase"/>
    <property type="match status" value="1"/>
</dbReference>
<evidence type="ECO:0000256" key="8">
    <source>
        <dbReference type="ARBA" id="ARBA00022679"/>
    </source>
</evidence>
<dbReference type="InterPro" id="IPR036043">
    <property type="entry name" value="Phosphoglycerate_kinase_sf"/>
</dbReference>
<feature type="binding site" evidence="13">
    <location>
        <position position="38"/>
    </location>
    <ligand>
        <name>substrate</name>
    </ligand>
</feature>
<dbReference type="PRINTS" id="PR00477">
    <property type="entry name" value="PHGLYCKINASE"/>
</dbReference>
<dbReference type="GO" id="GO:0006094">
    <property type="term" value="P:gluconeogenesis"/>
    <property type="evidence" value="ECO:0007669"/>
    <property type="project" value="TreeGrafter"/>
</dbReference>
<dbReference type="Gene3D" id="3.40.50.1260">
    <property type="entry name" value="Phosphoglycerate kinase, N-terminal domain"/>
    <property type="match status" value="2"/>
</dbReference>
<evidence type="ECO:0000256" key="2">
    <source>
        <dbReference type="ARBA" id="ARBA00004838"/>
    </source>
</evidence>
<comment type="subunit">
    <text evidence="4 13">Monomer.</text>
</comment>
<dbReference type="GO" id="GO:0005829">
    <property type="term" value="C:cytosol"/>
    <property type="evidence" value="ECO:0007669"/>
    <property type="project" value="TreeGrafter"/>
</dbReference>
<dbReference type="GO" id="GO:0006096">
    <property type="term" value="P:glycolytic process"/>
    <property type="evidence" value="ECO:0007669"/>
    <property type="project" value="UniProtKB-UniRule"/>
</dbReference>
<dbReference type="PIRSF" id="PIRSF000724">
    <property type="entry name" value="Pgk"/>
    <property type="match status" value="1"/>
</dbReference>
<evidence type="ECO:0000256" key="16">
    <source>
        <dbReference type="RuleBase" id="RU000532"/>
    </source>
</evidence>
<evidence type="ECO:0000256" key="9">
    <source>
        <dbReference type="ARBA" id="ARBA00022741"/>
    </source>
</evidence>
<dbReference type="UniPathway" id="UPA00109">
    <property type="reaction ID" value="UER00185"/>
</dbReference>
<evidence type="ECO:0000256" key="6">
    <source>
        <dbReference type="ARBA" id="ARBA00016471"/>
    </source>
</evidence>
<evidence type="ECO:0000256" key="13">
    <source>
        <dbReference type="HAMAP-Rule" id="MF_00145"/>
    </source>
</evidence>
<gene>
    <name evidence="13" type="primary">pgk</name>
    <name evidence="17" type="ORF">FOB41_21605</name>
</gene>
<keyword evidence="7 13" id="KW-0963">Cytoplasm</keyword>
<dbReference type="AlphaFoldDB" id="A0A6H0ZV80"/>
<evidence type="ECO:0000256" key="11">
    <source>
        <dbReference type="ARBA" id="ARBA00022840"/>
    </source>
</evidence>
<dbReference type="InterPro" id="IPR015911">
    <property type="entry name" value="Phosphoglycerate_kinase_CS"/>
</dbReference>
<dbReference type="RefSeq" id="WP_112637013.1">
    <property type="nucleotide sequence ID" value="NZ_CP050899.1"/>
</dbReference>
<feature type="binding site" evidence="13 15">
    <location>
        <position position="203"/>
    </location>
    <ligand>
        <name>ATP</name>
        <dbReference type="ChEBI" id="CHEBI:30616"/>
    </ligand>
</feature>
<dbReference type="InterPro" id="IPR001576">
    <property type="entry name" value="Phosphoglycerate_kinase"/>
</dbReference>
<organism evidence="17 18">
    <name type="scientific">Agrobacterium pusense</name>
    <dbReference type="NCBI Taxonomy" id="648995"/>
    <lineage>
        <taxon>Bacteria</taxon>
        <taxon>Pseudomonadati</taxon>
        <taxon>Pseudomonadota</taxon>
        <taxon>Alphaproteobacteria</taxon>
        <taxon>Hyphomicrobiales</taxon>
        <taxon>Rhizobiaceae</taxon>
        <taxon>Rhizobium/Agrobacterium group</taxon>
        <taxon>Agrobacterium</taxon>
    </lineage>
</organism>
<dbReference type="GO" id="GO:0004618">
    <property type="term" value="F:phosphoglycerate kinase activity"/>
    <property type="evidence" value="ECO:0007669"/>
    <property type="project" value="UniProtKB-UniRule"/>
</dbReference>
<dbReference type="PANTHER" id="PTHR11406">
    <property type="entry name" value="PHOSPHOGLYCERATE KINASE"/>
    <property type="match status" value="1"/>
</dbReference>
<feature type="binding site" evidence="13 15">
    <location>
        <begin position="355"/>
        <end position="358"/>
    </location>
    <ligand>
        <name>ATP</name>
        <dbReference type="ChEBI" id="CHEBI:30616"/>
    </ligand>
</feature>
<sequence>MPAFKTIDDLNDIAGKRVLVRVDLNVPVADGKVTDKTRIERVAPTILELSKKGAKVILLAHFGRPKGEPVADMSLSQIVPAVEEVLDHAVSFASDCIGAPAAAAIAKLNDGDILLLENTRFHKGEEKNDPTFVGALAANGDIYVNDAFSAAHRAHASTEGLARHLPAYAGRTMQAELEALEKGLGQPVRPVVAIVGGAKVSSKIDLLMNLVKKVDALVIGGGMANTFLAARGAQVGKSLCEHDLAETAKQIMIEAATSGCAIVLPEDGVVAREFKAGAASETVDINAIPADAMVLDVGPKSVESIKAWISRAETLVWNGPLGAFEIEPFDAATVAAAKHAAECTKAGKLVSVAGGGDTVAALNHAGVSEDFSYVSTAGGAFLEWMEGKELPGVAILTAAK</sequence>
<feature type="binding site" evidence="13">
    <location>
        <position position="120"/>
    </location>
    <ligand>
        <name>substrate</name>
    </ligand>
</feature>
<accession>A0A6H0ZV80</accession>
<dbReference type="Pfam" id="PF00162">
    <property type="entry name" value="PGK"/>
    <property type="match status" value="1"/>
</dbReference>
<keyword evidence="8 13" id="KW-0808">Transferase</keyword>
<evidence type="ECO:0000256" key="15">
    <source>
        <dbReference type="PIRSR" id="PIRSR000724-2"/>
    </source>
</evidence>
<protein>
    <recommendedName>
        <fullName evidence="6 13">Phosphoglycerate kinase</fullName>
        <ecNumber evidence="5 13">2.7.2.3</ecNumber>
    </recommendedName>
</protein>
<proteinExistence type="inferred from homology"/>
<reference evidence="17 18" key="1">
    <citation type="submission" date="2020-04" db="EMBL/GenBank/DDBJ databases">
        <title>FDA dAtabase for Regulatory Grade micrObial Sequences (FDA-ARGOS): Supporting development and validation of Infectious Disease Dx tests.</title>
        <authorList>
            <person name="Sciortino C."/>
            <person name="Tallon L."/>
            <person name="Sadzewicz L."/>
            <person name="Vavikolanu K."/>
            <person name="Mehta A."/>
            <person name="Aluvathingal J."/>
            <person name="Nadendla S."/>
            <person name="Nandy P."/>
            <person name="Geyer C."/>
            <person name="Yan Y."/>
            <person name="Sichtig H."/>
        </authorList>
    </citation>
    <scope>NUCLEOTIDE SEQUENCE [LARGE SCALE GENOMIC DNA]</scope>
    <source>
        <strain evidence="17 18">FDAARGOS_633</strain>
    </source>
</reference>
<dbReference type="FunFam" id="3.40.50.1260:FF:000006">
    <property type="entry name" value="Phosphoglycerate kinase"/>
    <property type="match status" value="1"/>
</dbReference>
<evidence type="ECO:0000256" key="1">
    <source>
        <dbReference type="ARBA" id="ARBA00000642"/>
    </source>
</evidence>
<keyword evidence="12 13" id="KW-0324">Glycolysis</keyword>
<evidence type="ECO:0000256" key="5">
    <source>
        <dbReference type="ARBA" id="ARBA00013061"/>
    </source>
</evidence>
<dbReference type="PANTHER" id="PTHR11406:SF23">
    <property type="entry name" value="PHOSPHOGLYCERATE KINASE 1, CHLOROPLASTIC-RELATED"/>
    <property type="match status" value="1"/>
</dbReference>
<feature type="binding site" evidence="13">
    <location>
        <position position="153"/>
    </location>
    <ligand>
        <name>substrate</name>
    </ligand>
</feature>
<evidence type="ECO:0000256" key="14">
    <source>
        <dbReference type="PIRSR" id="PIRSR000724-1"/>
    </source>
</evidence>
<feature type="binding site" evidence="13 15">
    <location>
        <position position="325"/>
    </location>
    <ligand>
        <name>ATP</name>
        <dbReference type="ChEBI" id="CHEBI:30616"/>
    </ligand>
</feature>
<dbReference type="InterPro" id="IPR015824">
    <property type="entry name" value="Phosphoglycerate_kinase_N"/>
</dbReference>
<dbReference type="EMBL" id="CP050899">
    <property type="protein sequence ID" value="QIX23751.1"/>
    <property type="molecule type" value="Genomic_DNA"/>
</dbReference>
<name>A0A6H0ZV80_9HYPH</name>
<dbReference type="FunFam" id="3.40.50.1260:FF:000031">
    <property type="entry name" value="Phosphoglycerate kinase 1"/>
    <property type="match status" value="1"/>
</dbReference>
<keyword evidence="11 13" id="KW-0067">ATP-binding</keyword>
<evidence type="ECO:0000313" key="18">
    <source>
        <dbReference type="Proteomes" id="UP000500870"/>
    </source>
</evidence>
<evidence type="ECO:0000256" key="7">
    <source>
        <dbReference type="ARBA" id="ARBA00022490"/>
    </source>
</evidence>
<feature type="binding site" evidence="14">
    <location>
        <position position="153"/>
    </location>
    <ligand>
        <name>(2R)-3-phosphoglycerate</name>
        <dbReference type="ChEBI" id="CHEBI:58272"/>
    </ligand>
</feature>
<keyword evidence="9 13" id="KW-0547">Nucleotide-binding</keyword>
<comment type="caution">
    <text evidence="13">Lacks conserved residue(s) required for the propagation of feature annotation.</text>
</comment>
<comment type="subcellular location">
    <subcellularLocation>
        <location evidence="13">Cytoplasm</location>
    </subcellularLocation>
</comment>
<feature type="binding site" evidence="14">
    <location>
        <position position="120"/>
    </location>
    <ligand>
        <name>(2R)-3-phosphoglycerate</name>
        <dbReference type="ChEBI" id="CHEBI:58272"/>
    </ligand>
</feature>
<dbReference type="PROSITE" id="PS00111">
    <property type="entry name" value="PGLYCERATE_KINASE"/>
    <property type="match status" value="1"/>
</dbReference>
<dbReference type="GO" id="GO:0005524">
    <property type="term" value="F:ATP binding"/>
    <property type="evidence" value="ECO:0007669"/>
    <property type="project" value="UniProtKB-KW"/>
</dbReference>
<evidence type="ECO:0000256" key="4">
    <source>
        <dbReference type="ARBA" id="ARBA00011245"/>
    </source>
</evidence>
<dbReference type="Proteomes" id="UP000500870">
    <property type="component" value="Chromosome 3"/>
</dbReference>